<evidence type="ECO:0000256" key="1">
    <source>
        <dbReference type="ARBA" id="ARBA00004651"/>
    </source>
</evidence>
<dbReference type="CDD" id="cd17320">
    <property type="entry name" value="MFS_MdfA_MDR_like"/>
    <property type="match status" value="1"/>
</dbReference>
<dbReference type="PROSITE" id="PS50850">
    <property type="entry name" value="MFS"/>
    <property type="match status" value="1"/>
</dbReference>
<organism evidence="10 11">
    <name type="scientific">Roseospira navarrensis</name>
    <dbReference type="NCBI Taxonomy" id="140058"/>
    <lineage>
        <taxon>Bacteria</taxon>
        <taxon>Pseudomonadati</taxon>
        <taxon>Pseudomonadota</taxon>
        <taxon>Alphaproteobacteria</taxon>
        <taxon>Rhodospirillales</taxon>
        <taxon>Rhodospirillaceae</taxon>
        <taxon>Roseospira</taxon>
    </lineage>
</organism>
<dbReference type="GO" id="GO:1990961">
    <property type="term" value="P:xenobiotic detoxification by transmembrane export across the plasma membrane"/>
    <property type="evidence" value="ECO:0007669"/>
    <property type="project" value="InterPro"/>
</dbReference>
<dbReference type="Pfam" id="PF07690">
    <property type="entry name" value="MFS_1"/>
    <property type="match status" value="1"/>
</dbReference>
<dbReference type="PANTHER" id="PTHR23502:SF132">
    <property type="entry name" value="POLYAMINE TRANSPORTER 2-RELATED"/>
    <property type="match status" value="1"/>
</dbReference>
<keyword evidence="11" id="KW-1185">Reference proteome</keyword>
<dbReference type="NCBIfam" id="TIGR00710">
    <property type="entry name" value="efflux_Bcr_CflA"/>
    <property type="match status" value="1"/>
</dbReference>
<feature type="transmembrane region" description="Helical" evidence="8">
    <location>
        <begin position="316"/>
        <end position="335"/>
    </location>
</feature>
<evidence type="ECO:0000256" key="2">
    <source>
        <dbReference type="ARBA" id="ARBA00006236"/>
    </source>
</evidence>
<keyword evidence="5 8" id="KW-0812">Transmembrane</keyword>
<dbReference type="SUPFAM" id="SSF103473">
    <property type="entry name" value="MFS general substrate transporter"/>
    <property type="match status" value="1"/>
</dbReference>
<dbReference type="InterPro" id="IPR020846">
    <property type="entry name" value="MFS_dom"/>
</dbReference>
<dbReference type="GO" id="GO:0005886">
    <property type="term" value="C:plasma membrane"/>
    <property type="evidence" value="ECO:0007669"/>
    <property type="project" value="UniProtKB-SubCell"/>
</dbReference>
<keyword evidence="3 8" id="KW-0813">Transport</keyword>
<comment type="caution">
    <text evidence="10">The sequence shown here is derived from an EMBL/GenBank/DDBJ whole genome shotgun (WGS) entry which is preliminary data.</text>
</comment>
<dbReference type="GO" id="GO:0042910">
    <property type="term" value="F:xenobiotic transmembrane transporter activity"/>
    <property type="evidence" value="ECO:0007669"/>
    <property type="project" value="InterPro"/>
</dbReference>
<feature type="transmembrane region" description="Helical" evidence="8">
    <location>
        <begin position="104"/>
        <end position="125"/>
    </location>
</feature>
<keyword evidence="4" id="KW-1003">Cell membrane</keyword>
<evidence type="ECO:0000313" key="10">
    <source>
        <dbReference type="EMBL" id="MQX35592.1"/>
    </source>
</evidence>
<evidence type="ECO:0000256" key="5">
    <source>
        <dbReference type="ARBA" id="ARBA00022692"/>
    </source>
</evidence>
<dbReference type="Proteomes" id="UP000434582">
    <property type="component" value="Unassembled WGS sequence"/>
</dbReference>
<keyword evidence="6 8" id="KW-1133">Transmembrane helix</keyword>
<evidence type="ECO:0000256" key="8">
    <source>
        <dbReference type="RuleBase" id="RU365088"/>
    </source>
</evidence>
<dbReference type="InterPro" id="IPR036259">
    <property type="entry name" value="MFS_trans_sf"/>
</dbReference>
<keyword evidence="7 8" id="KW-0472">Membrane</keyword>
<feature type="transmembrane region" description="Helical" evidence="8">
    <location>
        <begin position="79"/>
        <end position="98"/>
    </location>
</feature>
<comment type="similarity">
    <text evidence="2 8">Belongs to the major facilitator superfamily. Bcr/CmlA family.</text>
</comment>
<feature type="transmembrane region" description="Helical" evidence="8">
    <location>
        <begin position="137"/>
        <end position="156"/>
    </location>
</feature>
<dbReference type="Gene3D" id="1.20.1720.10">
    <property type="entry name" value="Multidrug resistance protein D"/>
    <property type="match status" value="1"/>
</dbReference>
<feature type="transmembrane region" description="Helical" evidence="8">
    <location>
        <begin position="9"/>
        <end position="28"/>
    </location>
</feature>
<feature type="domain" description="Major facilitator superfamily (MFS) profile" evidence="9">
    <location>
        <begin position="10"/>
        <end position="397"/>
    </location>
</feature>
<keyword evidence="8" id="KW-0997">Cell inner membrane</keyword>
<comment type="subcellular location">
    <subcellularLocation>
        <location evidence="8">Cell inner membrane</location>
        <topology evidence="8">Multi-pass membrane protein</topology>
    </subcellularLocation>
    <subcellularLocation>
        <location evidence="1">Cell membrane</location>
        <topology evidence="1">Multi-pass membrane protein</topology>
    </subcellularLocation>
</comment>
<dbReference type="OrthoDB" id="9800416at2"/>
<evidence type="ECO:0000256" key="6">
    <source>
        <dbReference type="ARBA" id="ARBA00022989"/>
    </source>
</evidence>
<dbReference type="InterPro" id="IPR011701">
    <property type="entry name" value="MFS"/>
</dbReference>
<feature type="transmembrane region" description="Helical" evidence="8">
    <location>
        <begin position="253"/>
        <end position="271"/>
    </location>
</feature>
<dbReference type="NCBIfam" id="NF008314">
    <property type="entry name" value="PRK11102.1"/>
    <property type="match status" value="1"/>
</dbReference>
<feature type="transmembrane region" description="Helical" evidence="8">
    <location>
        <begin position="283"/>
        <end position="310"/>
    </location>
</feature>
<feature type="transmembrane region" description="Helical" evidence="8">
    <location>
        <begin position="347"/>
        <end position="368"/>
    </location>
</feature>
<gene>
    <name evidence="10" type="ORF">GHC57_03580</name>
</gene>
<protein>
    <recommendedName>
        <fullName evidence="8">Bcr/CflA family efflux transporter</fullName>
    </recommendedName>
</protein>
<evidence type="ECO:0000259" key="9">
    <source>
        <dbReference type="PROSITE" id="PS50850"/>
    </source>
</evidence>
<accession>A0A7X1ZC27</accession>
<evidence type="ECO:0000256" key="7">
    <source>
        <dbReference type="ARBA" id="ARBA00023136"/>
    </source>
</evidence>
<dbReference type="AlphaFoldDB" id="A0A7X1ZC27"/>
<evidence type="ECO:0000313" key="11">
    <source>
        <dbReference type="Proteomes" id="UP000434582"/>
    </source>
</evidence>
<evidence type="ECO:0000256" key="3">
    <source>
        <dbReference type="ARBA" id="ARBA00022448"/>
    </source>
</evidence>
<dbReference type="EMBL" id="WIVE01000005">
    <property type="protein sequence ID" value="MQX35592.1"/>
    <property type="molecule type" value="Genomic_DNA"/>
</dbReference>
<name>A0A7X1ZC27_9PROT</name>
<reference evidence="10 11" key="1">
    <citation type="submission" date="2019-10" db="EMBL/GenBank/DDBJ databases">
        <title>Draft whole-genome sequence of the purple nonsulfur photosynthetic bacterium Roseospira navarrensis DSM 15114.</title>
        <authorList>
            <person name="Kyndt J.A."/>
            <person name="Meyer T.E."/>
        </authorList>
    </citation>
    <scope>NUCLEOTIDE SEQUENCE [LARGE SCALE GENOMIC DNA]</scope>
    <source>
        <strain evidence="10 11">DSM 15114</strain>
    </source>
</reference>
<proteinExistence type="inferred from homology"/>
<feature type="transmembrane region" description="Helical" evidence="8">
    <location>
        <begin position="374"/>
        <end position="394"/>
    </location>
</feature>
<sequence>MTDPAAPRLGLYAIPVLGIMTGTAALSLDMYLPAFPAIAADYGVAEGGVQVTMSTFLLGFAMGQALYGPLSDALGRRRVILVALAFYGVISALCAVSATIGDLALWRGLQGLAGAAGSVLGRAVIRDVYEGPRLLKAMSMLMLVLTAAPMAAPLIGSVVLELWGWRSVFWTLAAYAMAWSVLMLAMIPETLPPERRRSLRPGAVGRVFAEVLSHRRAMGYTLTAALGFAGMFAYIAATPFIYMSHFGVSPGGYALFFAANVGGMALSSFVNGRLVGRMSGDSLLTLFTGILLVAAAALVAGALTGLGGVWGLAVPLFFYVGSLSAIAANAISGTLQAFGHAAGTASSVFGLFQFGLGSVAGAVMAGIGDGSPAPMAWVILGCAVLSVAALHGLARAR</sequence>
<evidence type="ECO:0000256" key="4">
    <source>
        <dbReference type="ARBA" id="ARBA00022475"/>
    </source>
</evidence>
<dbReference type="InterPro" id="IPR004812">
    <property type="entry name" value="Efflux_drug-R_Bcr/CmlA"/>
</dbReference>
<dbReference type="PANTHER" id="PTHR23502">
    <property type="entry name" value="MAJOR FACILITATOR SUPERFAMILY"/>
    <property type="match status" value="1"/>
</dbReference>
<feature type="transmembrane region" description="Helical" evidence="8">
    <location>
        <begin position="168"/>
        <end position="187"/>
    </location>
</feature>
<feature type="transmembrane region" description="Helical" evidence="8">
    <location>
        <begin position="220"/>
        <end position="241"/>
    </location>
</feature>
<dbReference type="RefSeq" id="WP_153341244.1">
    <property type="nucleotide sequence ID" value="NZ_WIVE01000005.1"/>
</dbReference>
<feature type="transmembrane region" description="Helical" evidence="8">
    <location>
        <begin position="48"/>
        <end position="67"/>
    </location>
</feature>